<dbReference type="PANTHER" id="PTHR43065:SF10">
    <property type="entry name" value="PEROXIDE STRESS-ACTIVATED HISTIDINE KINASE MAK3"/>
    <property type="match status" value="1"/>
</dbReference>
<dbReference type="Pfam" id="PF00989">
    <property type="entry name" value="PAS"/>
    <property type="match status" value="1"/>
</dbReference>
<feature type="domain" description="PAC" evidence="12">
    <location>
        <begin position="82"/>
        <end position="134"/>
    </location>
</feature>
<evidence type="ECO:0000313" key="13">
    <source>
        <dbReference type="EMBL" id="QKE26140.1"/>
    </source>
</evidence>
<evidence type="ECO:0000256" key="3">
    <source>
        <dbReference type="ARBA" id="ARBA00022553"/>
    </source>
</evidence>
<reference evidence="13 14" key="1">
    <citation type="submission" date="2018-07" db="EMBL/GenBank/DDBJ databases">
        <title>Identification of phenol metabolism pathways in Arcobacter.</title>
        <authorList>
            <person name="Miller W.G."/>
            <person name="Yee E."/>
            <person name="Bono J.L."/>
        </authorList>
    </citation>
    <scope>NUCLEOTIDE SEQUENCE [LARGE SCALE GENOMIC DNA]</scope>
    <source>
        <strain evidence="13 14">W63</strain>
    </source>
</reference>
<dbReference type="Proteomes" id="UP000502065">
    <property type="component" value="Chromosome"/>
</dbReference>
<dbReference type="SUPFAM" id="SSF55785">
    <property type="entry name" value="PYP-like sensor domain (PAS domain)"/>
    <property type="match status" value="1"/>
</dbReference>
<dbReference type="CDD" id="cd00082">
    <property type="entry name" value="HisKA"/>
    <property type="match status" value="1"/>
</dbReference>
<dbReference type="InterPro" id="IPR013767">
    <property type="entry name" value="PAS_fold"/>
</dbReference>
<dbReference type="PROSITE" id="PS50113">
    <property type="entry name" value="PAC"/>
    <property type="match status" value="1"/>
</dbReference>
<dbReference type="PROSITE" id="PS50112">
    <property type="entry name" value="PAS"/>
    <property type="match status" value="1"/>
</dbReference>
<sequence length="413" mass="47685">MQNLKKQLKMSTTYQEAIENSNIVSKTDINGIITFVNDEFCKISGYSYDELIGQNHNIVRHPDVESSSFELLWKTILNKKPYKATVKNLTKDGKTVYLNTTITPILDESENIIEFIAIRYDVTFEVELKKSLEQKEKELEELNQNLELKVKEQTKQLKDLNKTLEKRVQEEIAKNDEKQKLLFWQSRMASLGQMIGNIAHQWRQPLTELNLTLFNMKKASLKKDEKKVEELYKESKNLISSMSTTIEDFMNFFDPKKEKKSFEIKDSINEALTIMKKLIQQENIKIKVDVPTNYKVLGVSNELSQVIINLIQNAKDAFKTNGIEDKNILITLKENLDQKYLLLEIEDNAGGIKEENLDSIFEPYFTTKHKSQGTGLGLFMSKMIVEKSLEGTLSHKNSENGSIFTITISNEKE</sequence>
<dbReference type="EMBL" id="CP030944">
    <property type="protein sequence ID" value="QKE26140.1"/>
    <property type="molecule type" value="Genomic_DNA"/>
</dbReference>
<dbReference type="InterPro" id="IPR000014">
    <property type="entry name" value="PAS"/>
</dbReference>
<gene>
    <name evidence="13" type="ORF">AAQM_1392</name>
</gene>
<dbReference type="InterPro" id="IPR000700">
    <property type="entry name" value="PAS-assoc_C"/>
</dbReference>
<dbReference type="GO" id="GO:0006355">
    <property type="term" value="P:regulation of DNA-templated transcription"/>
    <property type="evidence" value="ECO:0007669"/>
    <property type="project" value="InterPro"/>
</dbReference>
<dbReference type="Pfam" id="PF02518">
    <property type="entry name" value="HATPase_c"/>
    <property type="match status" value="1"/>
</dbReference>
<organism evidence="13 14">
    <name type="scientific">Arcobacter aquimarinus</name>
    <dbReference type="NCBI Taxonomy" id="1315211"/>
    <lineage>
        <taxon>Bacteria</taxon>
        <taxon>Pseudomonadati</taxon>
        <taxon>Campylobacterota</taxon>
        <taxon>Epsilonproteobacteria</taxon>
        <taxon>Campylobacterales</taxon>
        <taxon>Arcobacteraceae</taxon>
        <taxon>Arcobacter</taxon>
    </lineage>
</organism>
<protein>
    <recommendedName>
        <fullName evidence="2">histidine kinase</fullName>
        <ecNumber evidence="2">2.7.13.3</ecNumber>
    </recommendedName>
</protein>
<dbReference type="SMART" id="SM00387">
    <property type="entry name" value="HATPase_c"/>
    <property type="match status" value="1"/>
</dbReference>
<keyword evidence="8" id="KW-0902">Two-component regulatory system</keyword>
<dbReference type="InterPro" id="IPR003594">
    <property type="entry name" value="HATPase_dom"/>
</dbReference>
<dbReference type="AlphaFoldDB" id="A0AAE7E109"/>
<evidence type="ECO:0000256" key="4">
    <source>
        <dbReference type="ARBA" id="ARBA00022679"/>
    </source>
</evidence>
<dbReference type="SMART" id="SM00086">
    <property type="entry name" value="PAC"/>
    <property type="match status" value="1"/>
</dbReference>
<dbReference type="InterPro" id="IPR004358">
    <property type="entry name" value="Sig_transdc_His_kin-like_C"/>
</dbReference>
<dbReference type="EC" id="2.7.13.3" evidence="2"/>
<evidence type="ECO:0000256" key="6">
    <source>
        <dbReference type="ARBA" id="ARBA00022777"/>
    </source>
</evidence>
<dbReference type="InterPro" id="IPR036097">
    <property type="entry name" value="HisK_dim/P_sf"/>
</dbReference>
<evidence type="ECO:0000259" key="10">
    <source>
        <dbReference type="PROSITE" id="PS50109"/>
    </source>
</evidence>
<dbReference type="PRINTS" id="PR00344">
    <property type="entry name" value="BCTRLSENSOR"/>
</dbReference>
<dbReference type="CDD" id="cd00130">
    <property type="entry name" value="PAS"/>
    <property type="match status" value="1"/>
</dbReference>
<keyword evidence="7" id="KW-0067">ATP-binding</keyword>
<dbReference type="SUPFAM" id="SSF55874">
    <property type="entry name" value="ATPase domain of HSP90 chaperone/DNA topoisomerase II/histidine kinase"/>
    <property type="match status" value="1"/>
</dbReference>
<keyword evidence="14" id="KW-1185">Reference proteome</keyword>
<dbReference type="GO" id="GO:0005524">
    <property type="term" value="F:ATP binding"/>
    <property type="evidence" value="ECO:0007669"/>
    <property type="project" value="UniProtKB-KW"/>
</dbReference>
<comment type="catalytic activity">
    <reaction evidence="1">
        <text>ATP + protein L-histidine = ADP + protein N-phospho-L-histidine.</text>
        <dbReference type="EC" id="2.7.13.3"/>
    </reaction>
</comment>
<evidence type="ECO:0000256" key="1">
    <source>
        <dbReference type="ARBA" id="ARBA00000085"/>
    </source>
</evidence>
<dbReference type="NCBIfam" id="TIGR00229">
    <property type="entry name" value="sensory_box"/>
    <property type="match status" value="1"/>
</dbReference>
<dbReference type="Gene3D" id="3.30.565.10">
    <property type="entry name" value="Histidine kinase-like ATPase, C-terminal domain"/>
    <property type="match status" value="1"/>
</dbReference>
<keyword evidence="6 13" id="KW-0418">Kinase</keyword>
<evidence type="ECO:0000256" key="7">
    <source>
        <dbReference type="ARBA" id="ARBA00022840"/>
    </source>
</evidence>
<dbReference type="InterPro" id="IPR003661">
    <property type="entry name" value="HisK_dim/P_dom"/>
</dbReference>
<evidence type="ECO:0000259" key="12">
    <source>
        <dbReference type="PROSITE" id="PS50113"/>
    </source>
</evidence>
<dbReference type="InterPro" id="IPR005467">
    <property type="entry name" value="His_kinase_dom"/>
</dbReference>
<evidence type="ECO:0000313" key="14">
    <source>
        <dbReference type="Proteomes" id="UP000502065"/>
    </source>
</evidence>
<name>A0AAE7E109_9BACT</name>
<evidence type="ECO:0000256" key="2">
    <source>
        <dbReference type="ARBA" id="ARBA00012438"/>
    </source>
</evidence>
<keyword evidence="9" id="KW-0175">Coiled coil</keyword>
<dbReference type="KEGG" id="aaqi:AAQM_1392"/>
<evidence type="ECO:0000256" key="5">
    <source>
        <dbReference type="ARBA" id="ARBA00022741"/>
    </source>
</evidence>
<dbReference type="PANTHER" id="PTHR43065">
    <property type="entry name" value="SENSOR HISTIDINE KINASE"/>
    <property type="match status" value="1"/>
</dbReference>
<accession>A0AAE7E109</accession>
<feature type="coiled-coil region" evidence="9">
    <location>
        <begin position="125"/>
        <end position="181"/>
    </location>
</feature>
<keyword evidence="4" id="KW-0808">Transferase</keyword>
<dbReference type="SUPFAM" id="SSF47384">
    <property type="entry name" value="Homodimeric domain of signal transducing histidine kinase"/>
    <property type="match status" value="1"/>
</dbReference>
<dbReference type="InterPro" id="IPR035965">
    <property type="entry name" value="PAS-like_dom_sf"/>
</dbReference>
<keyword evidence="3" id="KW-0597">Phosphoprotein</keyword>
<dbReference type="PROSITE" id="PS50109">
    <property type="entry name" value="HIS_KIN"/>
    <property type="match status" value="1"/>
</dbReference>
<proteinExistence type="predicted"/>
<evidence type="ECO:0000256" key="8">
    <source>
        <dbReference type="ARBA" id="ARBA00023012"/>
    </source>
</evidence>
<dbReference type="Gene3D" id="3.30.450.20">
    <property type="entry name" value="PAS domain"/>
    <property type="match status" value="1"/>
</dbReference>
<dbReference type="InterPro" id="IPR001610">
    <property type="entry name" value="PAC"/>
</dbReference>
<dbReference type="InterPro" id="IPR036890">
    <property type="entry name" value="HATPase_C_sf"/>
</dbReference>
<keyword evidence="5" id="KW-0547">Nucleotide-binding</keyword>
<evidence type="ECO:0000259" key="11">
    <source>
        <dbReference type="PROSITE" id="PS50112"/>
    </source>
</evidence>
<evidence type="ECO:0000256" key="9">
    <source>
        <dbReference type="SAM" id="Coils"/>
    </source>
</evidence>
<feature type="domain" description="Histidine kinase" evidence="10">
    <location>
        <begin position="197"/>
        <end position="412"/>
    </location>
</feature>
<dbReference type="Gene3D" id="1.10.287.130">
    <property type="match status" value="1"/>
</dbReference>
<feature type="domain" description="PAS" evidence="11">
    <location>
        <begin position="10"/>
        <end position="79"/>
    </location>
</feature>
<dbReference type="GO" id="GO:0000155">
    <property type="term" value="F:phosphorelay sensor kinase activity"/>
    <property type="evidence" value="ECO:0007669"/>
    <property type="project" value="InterPro"/>
</dbReference>